<evidence type="ECO:0000313" key="3">
    <source>
        <dbReference type="Proteomes" id="UP000680038"/>
    </source>
</evidence>
<gene>
    <name evidence="2" type="ORF">DYBT9275_02247</name>
</gene>
<reference evidence="2" key="1">
    <citation type="submission" date="2021-04" db="EMBL/GenBank/DDBJ databases">
        <authorList>
            <person name="Rodrigo-Torres L."/>
            <person name="Arahal R. D."/>
            <person name="Lucena T."/>
        </authorList>
    </citation>
    <scope>NUCLEOTIDE SEQUENCE</scope>
    <source>
        <strain evidence="2">CECT 9275</strain>
    </source>
</reference>
<keyword evidence="1" id="KW-1133">Transmembrane helix</keyword>
<accession>A0A916JAH5</accession>
<sequence length="85" mass="9589">MILATFLYGGIVLMFLAAGMFIYGVHMFTYRGQFSTWEKDIGEFSFLFWLPTLLSGLISTMISISIRNSIGRKAGRKQPEGTKDL</sequence>
<evidence type="ECO:0000313" key="2">
    <source>
        <dbReference type="EMBL" id="CAG4999527.1"/>
    </source>
</evidence>
<dbReference type="EMBL" id="CAJRAF010000002">
    <property type="protein sequence ID" value="CAG4999527.1"/>
    <property type="molecule type" value="Genomic_DNA"/>
</dbReference>
<feature type="transmembrane region" description="Helical" evidence="1">
    <location>
        <begin position="7"/>
        <end position="26"/>
    </location>
</feature>
<keyword evidence="1" id="KW-0812">Transmembrane</keyword>
<dbReference type="Proteomes" id="UP000680038">
    <property type="component" value="Unassembled WGS sequence"/>
</dbReference>
<dbReference type="AlphaFoldDB" id="A0A916JAH5"/>
<evidence type="ECO:0000256" key="1">
    <source>
        <dbReference type="SAM" id="Phobius"/>
    </source>
</evidence>
<keyword evidence="3" id="KW-1185">Reference proteome</keyword>
<keyword evidence="1" id="KW-0472">Membrane</keyword>
<protein>
    <submittedName>
        <fullName evidence="2">Uncharacterized protein</fullName>
    </submittedName>
</protein>
<comment type="caution">
    <text evidence="2">The sequence shown here is derived from an EMBL/GenBank/DDBJ whole genome shotgun (WGS) entry which is preliminary data.</text>
</comment>
<feature type="transmembrane region" description="Helical" evidence="1">
    <location>
        <begin position="46"/>
        <end position="66"/>
    </location>
</feature>
<organism evidence="2 3">
    <name type="scientific">Dyadobacter helix</name>
    <dbReference type="NCBI Taxonomy" id="2822344"/>
    <lineage>
        <taxon>Bacteria</taxon>
        <taxon>Pseudomonadati</taxon>
        <taxon>Bacteroidota</taxon>
        <taxon>Cytophagia</taxon>
        <taxon>Cytophagales</taxon>
        <taxon>Spirosomataceae</taxon>
        <taxon>Dyadobacter</taxon>
    </lineage>
</organism>
<proteinExistence type="predicted"/>
<name>A0A916JAH5_9BACT</name>